<dbReference type="EMBL" id="MN739061">
    <property type="protein sequence ID" value="QHS86727.1"/>
    <property type="molecule type" value="Genomic_DNA"/>
</dbReference>
<feature type="transmembrane region" description="Helical" evidence="1">
    <location>
        <begin position="31"/>
        <end position="51"/>
    </location>
</feature>
<name>A0A6C0B3D2_9ZZZZ</name>
<feature type="transmembrane region" description="Helical" evidence="1">
    <location>
        <begin position="7"/>
        <end position="25"/>
    </location>
</feature>
<proteinExistence type="predicted"/>
<evidence type="ECO:0000256" key="1">
    <source>
        <dbReference type="SAM" id="Phobius"/>
    </source>
</evidence>
<evidence type="ECO:0000313" key="2">
    <source>
        <dbReference type="EMBL" id="QHS86727.1"/>
    </source>
</evidence>
<accession>A0A6C0B3D2</accession>
<organism evidence="2">
    <name type="scientific">viral metagenome</name>
    <dbReference type="NCBI Taxonomy" id="1070528"/>
    <lineage>
        <taxon>unclassified sequences</taxon>
        <taxon>metagenomes</taxon>
        <taxon>organismal metagenomes</taxon>
    </lineage>
</organism>
<feature type="transmembrane region" description="Helical" evidence="1">
    <location>
        <begin position="63"/>
        <end position="86"/>
    </location>
</feature>
<feature type="transmembrane region" description="Helical" evidence="1">
    <location>
        <begin position="98"/>
        <end position="118"/>
    </location>
</feature>
<protein>
    <submittedName>
        <fullName evidence="2">Uncharacterized protein</fullName>
    </submittedName>
</protein>
<dbReference type="AlphaFoldDB" id="A0A6C0B3D2"/>
<keyword evidence="1" id="KW-0812">Transmembrane</keyword>
<keyword evidence="1" id="KW-0472">Membrane</keyword>
<sequence length="163" mass="18395">MKKSLSSLCFIFTITVMTFVSFILPKNITTQLIFLGTLSFLFGLYVSVNASKKKCKKVGKLRSLLHGIFTAFISMGIFTLITYITILNKPVGLFITNASVAKFIAGFIYIFFALQWIIKRNYAASIEKVCTICSTDLVDNLKKYNNYLNKKPEPTTTSIEVRD</sequence>
<reference evidence="2" key="1">
    <citation type="journal article" date="2020" name="Nature">
        <title>Giant virus diversity and host interactions through global metagenomics.</title>
        <authorList>
            <person name="Schulz F."/>
            <person name="Roux S."/>
            <person name="Paez-Espino D."/>
            <person name="Jungbluth S."/>
            <person name="Walsh D.A."/>
            <person name="Denef V.J."/>
            <person name="McMahon K.D."/>
            <person name="Konstantinidis K.T."/>
            <person name="Eloe-Fadrosh E.A."/>
            <person name="Kyrpides N.C."/>
            <person name="Woyke T."/>
        </authorList>
    </citation>
    <scope>NUCLEOTIDE SEQUENCE</scope>
    <source>
        <strain evidence="2">GVMAG-M-3300009422-16</strain>
    </source>
</reference>
<keyword evidence="1" id="KW-1133">Transmembrane helix</keyword>